<proteinExistence type="predicted"/>
<comment type="caution">
    <text evidence="1">The sequence shown here is derived from an EMBL/GenBank/DDBJ whole genome shotgun (WGS) entry which is preliminary data.</text>
</comment>
<reference evidence="1 2" key="1">
    <citation type="journal article" date="2020" name="Mol. Biol. Evol.">
        <title>Distinct Expression and Methylation Patterns for Genes with Different Fates following a Single Whole-Genome Duplication in Flowering Plants.</title>
        <authorList>
            <person name="Shi T."/>
            <person name="Rahmani R.S."/>
            <person name="Gugger P.F."/>
            <person name="Wang M."/>
            <person name="Li H."/>
            <person name="Zhang Y."/>
            <person name="Li Z."/>
            <person name="Wang Q."/>
            <person name="Van de Peer Y."/>
            <person name="Marchal K."/>
            <person name="Chen J."/>
        </authorList>
    </citation>
    <scope>NUCLEOTIDE SEQUENCE [LARGE SCALE GENOMIC DNA]</scope>
    <source>
        <tissue evidence="1">Leaf</tissue>
    </source>
</reference>
<evidence type="ECO:0000313" key="1">
    <source>
        <dbReference type="EMBL" id="DAD23397.1"/>
    </source>
</evidence>
<dbReference type="Proteomes" id="UP000607653">
    <property type="component" value="Unassembled WGS sequence"/>
</dbReference>
<sequence length="99" mass="10916">MECIIYSYLPTLSHIKHRQTTPTRLFGLPINETTKLPQGKFLVSTPPLRTQAFTTSSVVLGFNSSSADSPGDFSVLIQTRYQASGIVSLINLHFISINC</sequence>
<dbReference type="EMBL" id="DUZY01000001">
    <property type="protein sequence ID" value="DAD23397.1"/>
    <property type="molecule type" value="Genomic_DNA"/>
</dbReference>
<keyword evidence="2" id="KW-1185">Reference proteome</keyword>
<organism evidence="1 2">
    <name type="scientific">Nelumbo nucifera</name>
    <name type="common">Sacred lotus</name>
    <dbReference type="NCBI Taxonomy" id="4432"/>
    <lineage>
        <taxon>Eukaryota</taxon>
        <taxon>Viridiplantae</taxon>
        <taxon>Streptophyta</taxon>
        <taxon>Embryophyta</taxon>
        <taxon>Tracheophyta</taxon>
        <taxon>Spermatophyta</taxon>
        <taxon>Magnoliopsida</taxon>
        <taxon>Proteales</taxon>
        <taxon>Nelumbonaceae</taxon>
        <taxon>Nelumbo</taxon>
    </lineage>
</organism>
<evidence type="ECO:0000313" key="2">
    <source>
        <dbReference type="Proteomes" id="UP000607653"/>
    </source>
</evidence>
<name>A0A822XST3_NELNU</name>
<gene>
    <name evidence="1" type="ORF">HUJ06_024860</name>
</gene>
<protein>
    <submittedName>
        <fullName evidence="1">Uncharacterized protein</fullName>
    </submittedName>
</protein>
<accession>A0A822XST3</accession>
<dbReference type="AlphaFoldDB" id="A0A822XST3"/>